<dbReference type="NCBIfam" id="TIGR01725">
    <property type="entry name" value="phge_HK97_gp10"/>
    <property type="match status" value="1"/>
</dbReference>
<sequence length="133" mass="15512">MDFQFEGLDELIREIEWLEQVPGRVRNRALKRAGDLLKDQMKSEVYAHGLTRRSGDAQDSIIRTDPRNGELFVGTRGGAKVEGYYLYMHEFGFYNVRAKRFIAPKPFASIAFEMSKGKILDIYVEELRKEMRM</sequence>
<proteinExistence type="predicted"/>
<evidence type="ECO:0000313" key="2">
    <source>
        <dbReference type="Proteomes" id="UP000028863"/>
    </source>
</evidence>
<reference evidence="1" key="1">
    <citation type="submission" date="2014-03" db="EMBL/GenBank/DDBJ databases">
        <title>Draft genome sequencing of Oceanobacillus picturae strain S1 isolated from human gut.</title>
        <authorList>
            <person name="Croce O."/>
            <person name="Lagier J.C."/>
            <person name="Raoult D."/>
        </authorList>
    </citation>
    <scope>NUCLEOTIDE SEQUENCE [LARGE SCALE GENOMIC DNA]</scope>
    <source>
        <strain evidence="1">S1</strain>
    </source>
</reference>
<dbReference type="EMBL" id="CCAX010000001">
    <property type="protein sequence ID" value="CDO03100.1"/>
    <property type="molecule type" value="Genomic_DNA"/>
</dbReference>
<gene>
    <name evidence="1" type="ORF">BN988_01600</name>
</gene>
<reference evidence="1" key="2">
    <citation type="submission" date="2014-03" db="EMBL/GenBank/DDBJ databases">
        <authorList>
            <person name="Urmite Genomes"/>
        </authorList>
    </citation>
    <scope>NUCLEOTIDE SEQUENCE</scope>
    <source>
        <strain evidence="1">S1</strain>
    </source>
</reference>
<organism evidence="1 2">
    <name type="scientific">Oceanobacillus picturae</name>
    <dbReference type="NCBI Taxonomy" id="171693"/>
    <lineage>
        <taxon>Bacteria</taxon>
        <taxon>Bacillati</taxon>
        <taxon>Bacillota</taxon>
        <taxon>Bacilli</taxon>
        <taxon>Bacillales</taxon>
        <taxon>Bacillaceae</taxon>
        <taxon>Oceanobacillus</taxon>
    </lineage>
</organism>
<dbReference type="AlphaFoldDB" id="W9B9C7"/>
<evidence type="ECO:0000313" key="1">
    <source>
        <dbReference type="EMBL" id="CDO03100.1"/>
    </source>
</evidence>
<keyword evidence="2" id="KW-1185">Reference proteome</keyword>
<dbReference type="Proteomes" id="UP000028863">
    <property type="component" value="Unassembled WGS sequence"/>
</dbReference>
<accession>W9B9C7</accession>
<comment type="caution">
    <text evidence="1">The sequence shown here is derived from an EMBL/GenBank/DDBJ whole genome shotgun (WGS) entry which is preliminary data.</text>
</comment>
<dbReference type="RefSeq" id="WP_036574750.1">
    <property type="nucleotide sequence ID" value="NZ_CABLBW010000001.1"/>
</dbReference>
<dbReference type="InterPro" id="IPR010064">
    <property type="entry name" value="HK97-gp10_tail"/>
</dbReference>
<dbReference type="STRING" id="171693.BN988_01600"/>
<name>W9B9C7_9BACI</name>
<protein>
    <submittedName>
        <fullName evidence="1">Phage protein, HK97 gp10 family</fullName>
    </submittedName>
</protein>